<dbReference type="Gene3D" id="3.40.80.10">
    <property type="entry name" value="Peptidoglycan recognition protein-like"/>
    <property type="match status" value="1"/>
</dbReference>
<dbReference type="SMART" id="SM00644">
    <property type="entry name" value="Ami_2"/>
    <property type="match status" value="1"/>
</dbReference>
<dbReference type="RefSeq" id="WP_061948989.1">
    <property type="nucleotide sequence ID" value="NZ_LTAO01000020.1"/>
</dbReference>
<dbReference type="OrthoDB" id="9805070at2"/>
<accession>A0A161QKE7</accession>
<evidence type="ECO:0000313" key="4">
    <source>
        <dbReference type="EMBL" id="KYG30413.1"/>
    </source>
</evidence>
<dbReference type="STRING" id="519424.AZF04_19815"/>
<dbReference type="SUPFAM" id="SSF47090">
    <property type="entry name" value="PGBD-like"/>
    <property type="match status" value="2"/>
</dbReference>
<dbReference type="Pfam" id="PF01510">
    <property type="entry name" value="Amidase_2"/>
    <property type="match status" value="1"/>
</dbReference>
<dbReference type="EMBL" id="LTAO01000020">
    <property type="protein sequence ID" value="KYG30413.1"/>
    <property type="molecule type" value="Genomic_DNA"/>
</dbReference>
<reference evidence="4" key="1">
    <citation type="submission" date="2016-02" db="EMBL/GenBank/DDBJ databases">
        <title>Genome sequence of Bacillus trypoxylicola KCTC 13244(T).</title>
        <authorList>
            <person name="Jeong H."/>
            <person name="Park S.-H."/>
            <person name="Choi S.-K."/>
        </authorList>
    </citation>
    <scope>NUCLEOTIDE SEQUENCE [LARGE SCALE GENOMIC DNA]</scope>
    <source>
        <strain evidence="4">KCTC 13244</strain>
    </source>
</reference>
<dbReference type="GO" id="GO:0008745">
    <property type="term" value="F:N-acetylmuramoyl-L-alanine amidase activity"/>
    <property type="evidence" value="ECO:0007669"/>
    <property type="project" value="InterPro"/>
</dbReference>
<dbReference type="AlphaFoldDB" id="A0A161QKE7"/>
<evidence type="ECO:0000256" key="1">
    <source>
        <dbReference type="ARBA" id="ARBA00030881"/>
    </source>
</evidence>
<comment type="caution">
    <text evidence="4">The sequence shown here is derived from an EMBL/GenBank/DDBJ whole genome shotgun (WGS) entry which is preliminary data.</text>
</comment>
<evidence type="ECO:0000313" key="5">
    <source>
        <dbReference type="Proteomes" id="UP000075806"/>
    </source>
</evidence>
<protein>
    <recommendedName>
        <fullName evidence="2">Autolysin</fullName>
    </recommendedName>
    <alternativeName>
        <fullName evidence="1">Cell wall hydrolase</fullName>
    </alternativeName>
</protein>
<dbReference type="InterPro" id="IPR002502">
    <property type="entry name" value="Amidase_domain"/>
</dbReference>
<dbReference type="SUPFAM" id="SSF55846">
    <property type="entry name" value="N-acetylmuramoyl-L-alanine amidase-like"/>
    <property type="match status" value="1"/>
</dbReference>
<dbReference type="InterPro" id="IPR036365">
    <property type="entry name" value="PGBD-like_sf"/>
</dbReference>
<evidence type="ECO:0000259" key="3">
    <source>
        <dbReference type="SMART" id="SM00644"/>
    </source>
</evidence>
<evidence type="ECO:0000256" key="2">
    <source>
        <dbReference type="ARBA" id="ARBA00032390"/>
    </source>
</evidence>
<gene>
    <name evidence="4" type="ORF">AZF04_19815</name>
</gene>
<dbReference type="InterPro" id="IPR036366">
    <property type="entry name" value="PGBDSf"/>
</dbReference>
<sequence>MIKLQDIRNLTHGGSSKRLLTRITSIARHHSATTSGDYFSFWNGRWKSLGWKTGGYHEIILPDGTVQLCYDPNVITNGISGHNTHAYHICLVGNGEFTEEQEKSWKERANLNISRFKLAIKDVKGHKEYSGANTSCPGIDMNKVRQRLNTVCKKINLTKTGDAHVDNSTPTLRRGSKGVAVGQLQNLLIINGYSLPRFGTDNDFGAETLAAVRAFQRDKGLTVDGIVGPKTWAELNKKPSNQPQYNRLLRITSPMMRGDDVKEVQRKLSVIIDGIYGPQTEKAVREYQRKNKIDIDGMVGPVTWSKMFS</sequence>
<dbReference type="Pfam" id="PF01471">
    <property type="entry name" value="PG_binding_1"/>
    <property type="match status" value="2"/>
</dbReference>
<keyword evidence="5" id="KW-1185">Reference proteome</keyword>
<proteinExistence type="predicted"/>
<name>A0A161QKE7_9BACI</name>
<dbReference type="Gene3D" id="1.10.101.10">
    <property type="entry name" value="PGBD-like superfamily/PGBD"/>
    <property type="match status" value="2"/>
</dbReference>
<dbReference type="Proteomes" id="UP000075806">
    <property type="component" value="Unassembled WGS sequence"/>
</dbReference>
<organism evidence="4 5">
    <name type="scientific">Alkalihalobacillus trypoxylicola</name>
    <dbReference type="NCBI Taxonomy" id="519424"/>
    <lineage>
        <taxon>Bacteria</taxon>
        <taxon>Bacillati</taxon>
        <taxon>Bacillota</taxon>
        <taxon>Bacilli</taxon>
        <taxon>Bacillales</taxon>
        <taxon>Bacillaceae</taxon>
        <taxon>Alkalihalobacillus</taxon>
    </lineage>
</organism>
<dbReference type="InterPro" id="IPR002477">
    <property type="entry name" value="Peptidoglycan-bd-like"/>
</dbReference>
<dbReference type="GO" id="GO:0009253">
    <property type="term" value="P:peptidoglycan catabolic process"/>
    <property type="evidence" value="ECO:0007669"/>
    <property type="project" value="InterPro"/>
</dbReference>
<dbReference type="InterPro" id="IPR036505">
    <property type="entry name" value="Amidase/PGRP_sf"/>
</dbReference>
<feature type="domain" description="N-acetylmuramoyl-L-alanine amidase" evidence="3">
    <location>
        <begin position="12"/>
        <end position="138"/>
    </location>
</feature>